<keyword evidence="2" id="KW-1185">Reference proteome</keyword>
<dbReference type="STRING" id="74649.A0A2P6PGD5"/>
<dbReference type="PANTHER" id="PTHR43327:SF31">
    <property type="entry name" value="HYPERSENSITIVE-INDUCED RESPONSE PROTEIN 2"/>
    <property type="match status" value="1"/>
</dbReference>
<name>A0A2P6PGD5_ROSCH</name>
<comment type="caution">
    <text evidence="1">The sequence shown here is derived from an EMBL/GenBank/DDBJ whole genome shotgun (WGS) entry which is preliminary data.</text>
</comment>
<protein>
    <recommendedName>
        <fullName evidence="3">Band 7 domain-containing protein</fullName>
    </recommendedName>
</protein>
<evidence type="ECO:0000313" key="2">
    <source>
        <dbReference type="Proteomes" id="UP000238479"/>
    </source>
</evidence>
<accession>A0A2P6PGD5</accession>
<dbReference type="PANTHER" id="PTHR43327">
    <property type="entry name" value="STOMATIN-LIKE PROTEIN 2, MITOCHONDRIAL"/>
    <property type="match status" value="1"/>
</dbReference>
<organism evidence="1 2">
    <name type="scientific">Rosa chinensis</name>
    <name type="common">China rose</name>
    <dbReference type="NCBI Taxonomy" id="74649"/>
    <lineage>
        <taxon>Eukaryota</taxon>
        <taxon>Viridiplantae</taxon>
        <taxon>Streptophyta</taxon>
        <taxon>Embryophyta</taxon>
        <taxon>Tracheophyta</taxon>
        <taxon>Spermatophyta</taxon>
        <taxon>Magnoliopsida</taxon>
        <taxon>eudicotyledons</taxon>
        <taxon>Gunneridae</taxon>
        <taxon>Pentapetalae</taxon>
        <taxon>rosids</taxon>
        <taxon>fabids</taxon>
        <taxon>Rosales</taxon>
        <taxon>Rosaceae</taxon>
        <taxon>Rosoideae</taxon>
        <taxon>Rosoideae incertae sedis</taxon>
        <taxon>Rosa</taxon>
    </lineage>
</organism>
<dbReference type="InterPro" id="IPR050710">
    <property type="entry name" value="Band7/mec-2_domain"/>
</dbReference>
<dbReference type="EMBL" id="PDCK01000045">
    <property type="protein sequence ID" value="PRQ20981.1"/>
    <property type="molecule type" value="Genomic_DNA"/>
</dbReference>
<gene>
    <name evidence="1" type="ORF">RchiOBHm_Chr7g0234121</name>
</gene>
<proteinExistence type="predicted"/>
<sequence length="123" mass="13820">MDNVFGTVVASIQYRALADKASDAFYKLSNTRGQIQSYVFNDSTFEQKNDIAKAVEEELEKAMSHYGFETVQISVRAWHSKAESKYLSGLGIARQGQAIVDGLRDSVLAFSENVPGTSWIWFW</sequence>
<dbReference type="AlphaFoldDB" id="A0A2P6PGD5"/>
<dbReference type="Gramene" id="PRQ20981">
    <property type="protein sequence ID" value="PRQ20981"/>
    <property type="gene ID" value="RchiOBHm_Chr7g0234121"/>
</dbReference>
<evidence type="ECO:0000313" key="1">
    <source>
        <dbReference type="EMBL" id="PRQ20981.1"/>
    </source>
</evidence>
<reference evidence="1 2" key="1">
    <citation type="journal article" date="2018" name="Nat. Genet.">
        <title>The Rosa genome provides new insights in the design of modern roses.</title>
        <authorList>
            <person name="Bendahmane M."/>
        </authorList>
    </citation>
    <scope>NUCLEOTIDE SEQUENCE [LARGE SCALE GENOMIC DNA]</scope>
    <source>
        <strain evidence="2">cv. Old Blush</strain>
    </source>
</reference>
<dbReference type="OMA" id="TTHIQAY"/>
<evidence type="ECO:0008006" key="3">
    <source>
        <dbReference type="Google" id="ProtNLM"/>
    </source>
</evidence>
<dbReference type="GO" id="GO:0005739">
    <property type="term" value="C:mitochondrion"/>
    <property type="evidence" value="ECO:0007669"/>
    <property type="project" value="TreeGrafter"/>
</dbReference>
<dbReference type="Proteomes" id="UP000238479">
    <property type="component" value="Chromosome 7"/>
</dbReference>